<dbReference type="RefSeq" id="XP_036633497.1">
    <property type="nucleotide sequence ID" value="XM_036774995.1"/>
</dbReference>
<evidence type="ECO:0000313" key="2">
    <source>
        <dbReference type="EMBL" id="KAF7433470.1"/>
    </source>
</evidence>
<feature type="region of interest" description="Disordered" evidence="1">
    <location>
        <begin position="105"/>
        <end position="182"/>
    </location>
</feature>
<dbReference type="GeneID" id="59375240"/>
<dbReference type="VEuPathDB" id="FungiDB:PC9H_005422"/>
<dbReference type="EMBL" id="JACETU010000003">
    <property type="protein sequence ID" value="KAF7433470.1"/>
    <property type="molecule type" value="Genomic_DNA"/>
</dbReference>
<organism evidence="2 3">
    <name type="scientific">Pleurotus ostreatus</name>
    <name type="common">Oyster mushroom</name>
    <name type="synonym">White-rot fungus</name>
    <dbReference type="NCBI Taxonomy" id="5322"/>
    <lineage>
        <taxon>Eukaryota</taxon>
        <taxon>Fungi</taxon>
        <taxon>Dikarya</taxon>
        <taxon>Basidiomycota</taxon>
        <taxon>Agaricomycotina</taxon>
        <taxon>Agaricomycetes</taxon>
        <taxon>Agaricomycetidae</taxon>
        <taxon>Agaricales</taxon>
        <taxon>Pleurotineae</taxon>
        <taxon>Pleurotaceae</taxon>
        <taxon>Pleurotus</taxon>
    </lineage>
</organism>
<evidence type="ECO:0000313" key="3">
    <source>
        <dbReference type="Proteomes" id="UP000623687"/>
    </source>
</evidence>
<dbReference type="Proteomes" id="UP000623687">
    <property type="component" value="Unassembled WGS sequence"/>
</dbReference>
<proteinExistence type="predicted"/>
<comment type="caution">
    <text evidence="2">The sequence shown here is derived from an EMBL/GenBank/DDBJ whole genome shotgun (WGS) entry which is preliminary data.</text>
</comment>
<keyword evidence="3" id="KW-1185">Reference proteome</keyword>
<dbReference type="AlphaFoldDB" id="A0A8H6ZWG8"/>
<sequence length="347" mass="38219">MQNSPFPSYHNVAQLAANVPDYDERAIEILLLPEIQELVNRVIDLSELDFNGRRRPNVTAFTLFCRVRRLGCRAGWSKMTWDERKPWYMASDTIRAYCKLDEPLPAKKQRNKSRESPREMGVGDVETSAHVQGSPRHEIGHGASPTPPSAIDSAGDSATNDASLPHALSPRRDSCSPMVLSPPLRELLDSDATSVHPSSSPPYFDYSGSSLLMSSATWPASLDTWTDPLSPLRSIDFPDFSSSNSELETARSEYRDIPGSAGDIVKISTPDTGTMVNVPGSIGASRADLAFVEDFIQLLFTQTPPPEGHSDTTFRASNPLDLSPSQVEDSLFEQFIDCDPMEMDLEV</sequence>
<evidence type="ECO:0000256" key="1">
    <source>
        <dbReference type="SAM" id="MobiDB-lite"/>
    </source>
</evidence>
<protein>
    <submittedName>
        <fullName evidence="2">Uncharacterized protein</fullName>
    </submittedName>
</protein>
<reference evidence="2" key="1">
    <citation type="submission" date="2019-07" db="EMBL/GenBank/DDBJ databases">
        <authorList>
            <person name="Palmer J.M."/>
        </authorList>
    </citation>
    <scope>NUCLEOTIDE SEQUENCE</scope>
    <source>
        <strain evidence="2">PC9</strain>
    </source>
</reference>
<dbReference type="OrthoDB" id="10414184at2759"/>
<accession>A0A8H6ZWG8</accession>
<name>A0A8H6ZWG8_PLEOS</name>
<gene>
    <name evidence="2" type="ORF">PC9H_005422</name>
</gene>